<comment type="similarity">
    <text evidence="1">Belongs to the ABC transporter superfamily.</text>
</comment>
<dbReference type="Gene3D" id="2.40.50.100">
    <property type="match status" value="1"/>
</dbReference>
<dbReference type="SUPFAM" id="SSF50331">
    <property type="entry name" value="MOP-like"/>
    <property type="match status" value="1"/>
</dbReference>
<organism evidence="11">
    <name type="scientific">Roseomonas mucosa</name>
    <dbReference type="NCBI Taxonomy" id="207340"/>
    <lineage>
        <taxon>Bacteria</taxon>
        <taxon>Pseudomonadati</taxon>
        <taxon>Pseudomonadota</taxon>
        <taxon>Alphaproteobacteria</taxon>
        <taxon>Acetobacterales</taxon>
        <taxon>Roseomonadaceae</taxon>
        <taxon>Roseomonas</taxon>
    </lineage>
</organism>
<dbReference type="FunFam" id="3.40.50.300:FF:000042">
    <property type="entry name" value="Maltose/maltodextrin ABC transporter, ATP-binding protein"/>
    <property type="match status" value="1"/>
</dbReference>
<dbReference type="GO" id="GO:0016887">
    <property type="term" value="F:ATP hydrolysis activity"/>
    <property type="evidence" value="ECO:0007669"/>
    <property type="project" value="InterPro"/>
</dbReference>
<accession>A0A4Y1MR30</accession>
<name>A0A4Y1MR30_9PROT</name>
<dbReference type="InterPro" id="IPR012340">
    <property type="entry name" value="NA-bd_OB-fold"/>
</dbReference>
<proteinExistence type="inferred from homology"/>
<dbReference type="AlphaFoldDB" id="A0A4Y1MR30"/>
<evidence type="ECO:0000256" key="7">
    <source>
        <dbReference type="ARBA" id="ARBA00022840"/>
    </source>
</evidence>
<dbReference type="RefSeq" id="WP_168550336.1">
    <property type="nucleotide sequence ID" value="NZ_CP025188.1"/>
</dbReference>
<dbReference type="NCBIfam" id="NF008653">
    <property type="entry name" value="PRK11650.1"/>
    <property type="match status" value="1"/>
</dbReference>
<dbReference type="SMART" id="SM00382">
    <property type="entry name" value="AAA"/>
    <property type="match status" value="1"/>
</dbReference>
<gene>
    <name evidence="11" type="ORF">RADP37_01785a</name>
</gene>
<dbReference type="PANTHER" id="PTHR43875">
    <property type="entry name" value="MALTODEXTRIN IMPORT ATP-BINDING PROTEIN MSMX"/>
    <property type="match status" value="1"/>
</dbReference>
<dbReference type="Gene3D" id="2.40.50.140">
    <property type="entry name" value="Nucleic acid-binding proteins"/>
    <property type="match status" value="1"/>
</dbReference>
<dbReference type="InterPro" id="IPR008995">
    <property type="entry name" value="Mo/tungstate-bd_C_term_dom"/>
</dbReference>
<dbReference type="EMBL" id="CP025188">
    <property type="protein sequence ID" value="AWV20445.1"/>
    <property type="molecule type" value="Genomic_DNA"/>
</dbReference>
<evidence type="ECO:0000259" key="10">
    <source>
        <dbReference type="PROSITE" id="PS50893"/>
    </source>
</evidence>
<evidence type="ECO:0000256" key="3">
    <source>
        <dbReference type="ARBA" id="ARBA00022475"/>
    </source>
</evidence>
<dbReference type="GO" id="GO:0140359">
    <property type="term" value="F:ABC-type transporter activity"/>
    <property type="evidence" value="ECO:0007669"/>
    <property type="project" value="InterPro"/>
</dbReference>
<evidence type="ECO:0000256" key="8">
    <source>
        <dbReference type="ARBA" id="ARBA00022967"/>
    </source>
</evidence>
<sequence length="372" mass="39927">MSAIHLEAVSKTYPGAATATVHAVDLDLNSGSFVVILGPSGCGKSTMLRMIAGLESITSGELRIGGIRMNEREPKERGCAMVFQNYALYPHMSVGANIGYPLKVAGIPRKEREARVREVAASLSLDGFLERRPSQLSGGQRQRVAMGRAMVRRPKVFLFDEPLSNLDATLRVQMRAELRRLHDSLGVTSVLVTHDQVEAMTLADRLVIMQAGRVEQVGSPREVYERPATRFVAGFLGSPAMSLLEGQVSPGGGEVLLAKGMTLPLAGKLLPGQKVLIGIRPEHVGQGSIDAICEMVEDIGTSHLVHVRVAGQPLIVQRSVETPIARGDHLSLGFPPAKLHVFEVATGRRLDPIASPVPAGEVLDCLPVDSHS</sequence>
<dbReference type="Gene3D" id="3.40.50.300">
    <property type="entry name" value="P-loop containing nucleotide triphosphate hydrolases"/>
    <property type="match status" value="1"/>
</dbReference>
<dbReference type="CDD" id="cd03301">
    <property type="entry name" value="ABC_MalK_N"/>
    <property type="match status" value="1"/>
</dbReference>
<dbReference type="GO" id="GO:0015794">
    <property type="term" value="P:glycerol-3-phosphate transmembrane transport"/>
    <property type="evidence" value="ECO:0007669"/>
    <property type="project" value="TreeGrafter"/>
</dbReference>
<keyword evidence="8" id="KW-1278">Translocase</keyword>
<keyword evidence="11" id="KW-0614">Plasmid</keyword>
<evidence type="ECO:0000256" key="2">
    <source>
        <dbReference type="ARBA" id="ARBA00022448"/>
    </source>
</evidence>
<evidence type="ECO:0000256" key="4">
    <source>
        <dbReference type="ARBA" id="ARBA00022519"/>
    </source>
</evidence>
<evidence type="ECO:0000256" key="1">
    <source>
        <dbReference type="ARBA" id="ARBA00005417"/>
    </source>
</evidence>
<dbReference type="GO" id="GO:0008643">
    <property type="term" value="P:carbohydrate transport"/>
    <property type="evidence" value="ECO:0007669"/>
    <property type="project" value="InterPro"/>
</dbReference>
<keyword evidence="4" id="KW-0997">Cell inner membrane</keyword>
<protein>
    <submittedName>
        <fullName evidence="11">SN-glycerol-3-phosphate transport ATP-binding protein ugpC</fullName>
    </submittedName>
</protein>
<evidence type="ECO:0000256" key="6">
    <source>
        <dbReference type="ARBA" id="ARBA00022741"/>
    </source>
</evidence>
<keyword evidence="2" id="KW-0813">Transport</keyword>
<feature type="domain" description="ABC transporter" evidence="10">
    <location>
        <begin position="4"/>
        <end position="236"/>
    </location>
</feature>
<dbReference type="InterPro" id="IPR003439">
    <property type="entry name" value="ABC_transporter-like_ATP-bd"/>
</dbReference>
<dbReference type="GO" id="GO:0001407">
    <property type="term" value="P:glycerophosphodiester transmembrane transport"/>
    <property type="evidence" value="ECO:0007669"/>
    <property type="project" value="TreeGrafter"/>
</dbReference>
<dbReference type="InterPro" id="IPR040582">
    <property type="entry name" value="OB_MalK-like"/>
</dbReference>
<dbReference type="InterPro" id="IPR015855">
    <property type="entry name" value="ABC_transpr_MalK-like"/>
</dbReference>
<geneLocation type="plasmid" evidence="11">
    <name>p1-AD2</name>
</geneLocation>
<evidence type="ECO:0000256" key="5">
    <source>
        <dbReference type="ARBA" id="ARBA00022597"/>
    </source>
</evidence>
<dbReference type="Pfam" id="PF00005">
    <property type="entry name" value="ABC_tran"/>
    <property type="match status" value="1"/>
</dbReference>
<evidence type="ECO:0000313" key="11">
    <source>
        <dbReference type="EMBL" id="AWV20445.1"/>
    </source>
</evidence>
<keyword evidence="3" id="KW-1003">Cell membrane</keyword>
<dbReference type="GO" id="GO:0055052">
    <property type="term" value="C:ATP-binding cassette (ABC) transporter complex, substrate-binding subunit-containing"/>
    <property type="evidence" value="ECO:0007669"/>
    <property type="project" value="TreeGrafter"/>
</dbReference>
<dbReference type="PANTHER" id="PTHR43875:SF12">
    <property type="entry name" value="SN-GLYCEROL-3-PHOSPHATE IMPORT ATP-BINDING PROTEIN UGPC"/>
    <property type="match status" value="1"/>
</dbReference>
<dbReference type="InterPro" id="IPR027417">
    <property type="entry name" value="P-loop_NTPase"/>
</dbReference>
<dbReference type="InterPro" id="IPR003593">
    <property type="entry name" value="AAA+_ATPase"/>
</dbReference>
<dbReference type="GO" id="GO:0005524">
    <property type="term" value="F:ATP binding"/>
    <property type="evidence" value="ECO:0007669"/>
    <property type="project" value="UniProtKB-KW"/>
</dbReference>
<dbReference type="PROSITE" id="PS00211">
    <property type="entry name" value="ABC_TRANSPORTER_1"/>
    <property type="match status" value="1"/>
</dbReference>
<keyword evidence="6" id="KW-0547">Nucleotide-binding</keyword>
<dbReference type="InterPro" id="IPR017871">
    <property type="entry name" value="ABC_transporter-like_CS"/>
</dbReference>
<dbReference type="InterPro" id="IPR047641">
    <property type="entry name" value="ABC_transpr_MalK/UgpC-like"/>
</dbReference>
<dbReference type="Pfam" id="PF17912">
    <property type="entry name" value="OB_MalK"/>
    <property type="match status" value="1"/>
</dbReference>
<evidence type="ECO:0000256" key="9">
    <source>
        <dbReference type="ARBA" id="ARBA00023136"/>
    </source>
</evidence>
<dbReference type="PROSITE" id="PS50893">
    <property type="entry name" value="ABC_TRANSPORTER_2"/>
    <property type="match status" value="1"/>
</dbReference>
<keyword evidence="5" id="KW-0762">Sugar transport</keyword>
<keyword evidence="9" id="KW-0472">Membrane</keyword>
<keyword evidence="7 11" id="KW-0067">ATP-binding</keyword>
<reference evidence="11" key="1">
    <citation type="submission" date="2017-12" db="EMBL/GenBank/DDBJ databases">
        <authorList>
            <person name="Martens C."/>
            <person name="Dahlstrom E."/>
            <person name="Barbian K."/>
            <person name="Sykora L."/>
            <person name="Ricklefs S."/>
            <person name="Bruno D."/>
            <person name="Anzick I."/>
            <person name="Myles I."/>
            <person name="Datta S.K."/>
        </authorList>
    </citation>
    <scope>NUCLEOTIDE SEQUENCE</scope>
    <source>
        <strain evidence="11">AD2</strain>
        <plasmid evidence="11">p1-AD2</plasmid>
    </source>
</reference>
<dbReference type="SUPFAM" id="SSF52540">
    <property type="entry name" value="P-loop containing nucleoside triphosphate hydrolases"/>
    <property type="match status" value="1"/>
</dbReference>